<keyword evidence="6 7" id="KW-0472">Membrane</keyword>
<evidence type="ECO:0000256" key="3">
    <source>
        <dbReference type="ARBA" id="ARBA00022679"/>
    </source>
</evidence>
<feature type="transmembrane region" description="Helical" evidence="7">
    <location>
        <begin position="54"/>
        <end position="71"/>
    </location>
</feature>
<feature type="transmembrane region" description="Helical" evidence="7">
    <location>
        <begin position="246"/>
        <end position="264"/>
    </location>
</feature>
<evidence type="ECO:0000256" key="5">
    <source>
        <dbReference type="ARBA" id="ARBA00022989"/>
    </source>
</evidence>
<name>A0ABX5J8G9_9RHOB</name>
<dbReference type="Pfam" id="PF00953">
    <property type="entry name" value="Glycos_transf_4"/>
    <property type="match status" value="1"/>
</dbReference>
<feature type="transmembrane region" description="Helical" evidence="7">
    <location>
        <begin position="165"/>
        <end position="184"/>
    </location>
</feature>
<gene>
    <name evidence="8" type="ORF">C8J29_11184</name>
</gene>
<feature type="transmembrane region" description="Helical" evidence="7">
    <location>
        <begin position="190"/>
        <end position="208"/>
    </location>
</feature>
<evidence type="ECO:0000256" key="2">
    <source>
        <dbReference type="ARBA" id="ARBA00022475"/>
    </source>
</evidence>
<dbReference type="InterPro" id="IPR000715">
    <property type="entry name" value="Glycosyl_transferase_4"/>
</dbReference>
<comment type="caution">
    <text evidence="8">The sequence shown here is derived from an EMBL/GenBank/DDBJ whole genome shotgun (WGS) entry which is preliminary data.</text>
</comment>
<evidence type="ECO:0000256" key="7">
    <source>
        <dbReference type="SAM" id="Phobius"/>
    </source>
</evidence>
<keyword evidence="5 7" id="KW-1133">Transmembrane helix</keyword>
<dbReference type="PANTHER" id="PTHR22926:SF3">
    <property type="entry name" value="UNDECAPRENYL-PHOSPHATE ALPHA-N-ACETYLGLUCOSAMINYL 1-PHOSPHATE TRANSFERASE"/>
    <property type="match status" value="1"/>
</dbReference>
<keyword evidence="3" id="KW-0808">Transferase</keyword>
<evidence type="ECO:0000313" key="8">
    <source>
        <dbReference type="EMBL" id="PTM75604.1"/>
    </source>
</evidence>
<sequence length="395" mass="42131">MNFGQWIPYLVAFSASALTALLVAWTREHHISLVLRRNDLRAVQASHCTPTPRLGGLAVLAGLTAGTILAPREAAHLWSLILASAVPVALAGLAEDLGLRVPPAGRLAAAALSSLIAVATLQIWLTRLDFPALDLVMAWSVIAIPFSIFSVMGVCNAFNLIDGMNGLSGFTAVATASGLLAVAAQAADPALIWITLLLISALMGFLIFNYPQARVFLGDAGAYAIGHLLAWTAILSISRIGDLTPWAVLLIFFWPVADTLLAIWRRRTAGRPSDEPDRLHFHQLVMRALEILVLGRKARRLANPLATTLLMPMIAAPILAGVLLWNQPLIACAALAGFGGLFIATYMAGMALAAGRGRYAPAIKSRIRMIKASWVASSRLAQKAEFDLEDAGDRA</sequence>
<evidence type="ECO:0000256" key="1">
    <source>
        <dbReference type="ARBA" id="ARBA00004651"/>
    </source>
</evidence>
<evidence type="ECO:0000256" key="4">
    <source>
        <dbReference type="ARBA" id="ARBA00022692"/>
    </source>
</evidence>
<dbReference type="CDD" id="cd06912">
    <property type="entry name" value="GT_MraY_like"/>
    <property type="match status" value="1"/>
</dbReference>
<dbReference type="Proteomes" id="UP000240800">
    <property type="component" value="Unassembled WGS sequence"/>
</dbReference>
<feature type="transmembrane region" description="Helical" evidence="7">
    <location>
        <begin position="77"/>
        <end position="95"/>
    </location>
</feature>
<reference evidence="8 9" key="1">
    <citation type="submission" date="2018-04" db="EMBL/GenBank/DDBJ databases">
        <title>Genomic Encyclopedia of Type Strains, Phase III (KMG-III): the genomes of soil and plant-associated and newly described type strains.</title>
        <authorList>
            <person name="Whitman W."/>
        </authorList>
    </citation>
    <scope>NUCLEOTIDE SEQUENCE [LARGE SCALE GENOMIC DNA]</scope>
    <source>
        <strain evidence="8 9">JA192</strain>
    </source>
</reference>
<protein>
    <submittedName>
        <fullName evidence="8">UDP-N-acetylmuramyl pentapeptide phosphotransferase/UDP-N-acetylglucosamine-1-phosphate transferase</fullName>
    </submittedName>
</protein>
<feature type="transmembrane region" description="Helical" evidence="7">
    <location>
        <begin position="107"/>
        <end position="125"/>
    </location>
</feature>
<feature type="transmembrane region" description="Helical" evidence="7">
    <location>
        <begin position="220"/>
        <end position="240"/>
    </location>
</feature>
<accession>A0ABX5J8G9</accession>
<evidence type="ECO:0000256" key="6">
    <source>
        <dbReference type="ARBA" id="ARBA00023136"/>
    </source>
</evidence>
<dbReference type="RefSeq" id="WP_084295766.1">
    <property type="nucleotide sequence ID" value="NZ_MABH01000122.1"/>
</dbReference>
<evidence type="ECO:0000313" key="9">
    <source>
        <dbReference type="Proteomes" id="UP000240800"/>
    </source>
</evidence>
<organism evidence="8 9">
    <name type="scientific">Cereibacter johrii</name>
    <dbReference type="NCBI Taxonomy" id="445629"/>
    <lineage>
        <taxon>Bacteria</taxon>
        <taxon>Pseudomonadati</taxon>
        <taxon>Pseudomonadota</taxon>
        <taxon>Alphaproteobacteria</taxon>
        <taxon>Rhodobacterales</taxon>
        <taxon>Paracoccaceae</taxon>
        <taxon>Cereibacter</taxon>
    </lineage>
</organism>
<feature type="transmembrane region" description="Helical" evidence="7">
    <location>
        <begin position="328"/>
        <end position="354"/>
    </location>
</feature>
<dbReference type="PANTHER" id="PTHR22926">
    <property type="entry name" value="PHOSPHO-N-ACETYLMURAMOYL-PENTAPEPTIDE-TRANSFERASE"/>
    <property type="match status" value="1"/>
</dbReference>
<proteinExistence type="predicted"/>
<comment type="subcellular location">
    <subcellularLocation>
        <location evidence="1">Cell membrane</location>
        <topology evidence="1">Multi-pass membrane protein</topology>
    </subcellularLocation>
</comment>
<feature type="transmembrane region" description="Helical" evidence="7">
    <location>
        <begin position="6"/>
        <end position="26"/>
    </location>
</feature>
<feature type="transmembrane region" description="Helical" evidence="7">
    <location>
        <begin position="137"/>
        <end position="158"/>
    </location>
</feature>
<dbReference type="EMBL" id="PZZW01000011">
    <property type="protein sequence ID" value="PTM75604.1"/>
    <property type="molecule type" value="Genomic_DNA"/>
</dbReference>
<feature type="transmembrane region" description="Helical" evidence="7">
    <location>
        <begin position="301"/>
        <end position="322"/>
    </location>
</feature>
<keyword evidence="2" id="KW-1003">Cell membrane</keyword>
<keyword evidence="9" id="KW-1185">Reference proteome</keyword>
<keyword evidence="4 7" id="KW-0812">Transmembrane</keyword>